<keyword evidence="2" id="KW-1185">Reference proteome</keyword>
<gene>
    <name evidence="1" type="ORF">HAX54_026035</name>
</gene>
<feature type="non-terminal residue" evidence="1">
    <location>
        <position position="1"/>
    </location>
</feature>
<evidence type="ECO:0000313" key="2">
    <source>
        <dbReference type="Proteomes" id="UP000823775"/>
    </source>
</evidence>
<proteinExistence type="predicted"/>
<reference evidence="1 2" key="1">
    <citation type="journal article" date="2021" name="BMC Genomics">
        <title>Datura genome reveals duplications of psychoactive alkaloid biosynthetic genes and high mutation rate following tissue culture.</title>
        <authorList>
            <person name="Rajewski A."/>
            <person name="Carter-House D."/>
            <person name="Stajich J."/>
            <person name="Litt A."/>
        </authorList>
    </citation>
    <scope>NUCLEOTIDE SEQUENCE [LARGE SCALE GENOMIC DNA]</scope>
    <source>
        <strain evidence="1">AR-01</strain>
    </source>
</reference>
<sequence>RVIITWGKKTFDDLVRRVTKMDATKTYYRIVGIPLGNITPTPRELAIFQLPPKYIGIQIPVVVSGNSDTTPPAVVVSGTQIQLPAVVVLGDSDEHRAHLTLVSLAFLLSI</sequence>
<organism evidence="1 2">
    <name type="scientific">Datura stramonium</name>
    <name type="common">Jimsonweed</name>
    <name type="synonym">Common thornapple</name>
    <dbReference type="NCBI Taxonomy" id="4076"/>
    <lineage>
        <taxon>Eukaryota</taxon>
        <taxon>Viridiplantae</taxon>
        <taxon>Streptophyta</taxon>
        <taxon>Embryophyta</taxon>
        <taxon>Tracheophyta</taxon>
        <taxon>Spermatophyta</taxon>
        <taxon>Magnoliopsida</taxon>
        <taxon>eudicotyledons</taxon>
        <taxon>Gunneridae</taxon>
        <taxon>Pentapetalae</taxon>
        <taxon>asterids</taxon>
        <taxon>lamiids</taxon>
        <taxon>Solanales</taxon>
        <taxon>Solanaceae</taxon>
        <taxon>Solanoideae</taxon>
        <taxon>Datureae</taxon>
        <taxon>Datura</taxon>
    </lineage>
</organism>
<comment type="caution">
    <text evidence="1">The sequence shown here is derived from an EMBL/GenBank/DDBJ whole genome shotgun (WGS) entry which is preliminary data.</text>
</comment>
<evidence type="ECO:0000313" key="1">
    <source>
        <dbReference type="EMBL" id="MCD9640629.1"/>
    </source>
</evidence>
<accession>A0ABS8V393</accession>
<dbReference type="Proteomes" id="UP000823775">
    <property type="component" value="Unassembled WGS sequence"/>
</dbReference>
<name>A0ABS8V393_DATST</name>
<dbReference type="EMBL" id="JACEIK010003162">
    <property type="protein sequence ID" value="MCD9640629.1"/>
    <property type="molecule type" value="Genomic_DNA"/>
</dbReference>
<protein>
    <submittedName>
        <fullName evidence="1">Uncharacterized protein</fullName>
    </submittedName>
</protein>